<accession>A0ABD8B770</accession>
<proteinExistence type="predicted"/>
<sequence>MDIPTPQITVPDDYIPYPIRTQINQIDPRLDVFWQDYLIEIFKNLRDHDRKNVAVQLLAPKKIFWNNEKKAFVYHPDGSEDNLSSVLADIPPNARHLKAFAVSAVRHLDSLRTYEHIEEIADFLENVLDKIQNLDIENNLGQQVLKQRLYAAFIYAAGHIIRNKKNLLLPQNHRNLNPGMIITFINEVYLKYQLLGYWFKTLSNRQLAAMPEPLMHDFLCREQKTRQLQIVRTSKYLFAIAPTIEIGHNPFTIRRFLQEEALYSHERIIFNGVAINLAMLAENPPEYEQRFKQQTDYEARFRHQIEHIITLESNVNPEIFEFLYELEHYHEDTLLPMLFAPMPADVPLNKAVPSRLLQYEKLLTSNVLVPFHRILRKVVSNNDEQEVIYIGIRQLFGNILSAFKDFLLLPALLLNEQADMLFGRLLAYTLFLEKRHDSVFRMHTPAEWDEQHEASQEALQFIEDLMAQKMERHSRLVSQINNQQTAVDSPGLLGRLLKRGERDENRLGNLKRQSQQTQWEVFQELLQLPKHFPDRVVHLEFDSLMLSKQAIRHYAFPAGNNGITRLPLVLAVPDSVTQFDLAAFDKDMQLKIRQGGGG</sequence>
<dbReference type="AlphaFoldDB" id="A0ABD8B770"/>
<evidence type="ECO:0000313" key="2">
    <source>
        <dbReference type="Proteomes" id="UP000831534"/>
    </source>
</evidence>
<gene>
    <name evidence="1" type="ORF">LVJ77_12540</name>
</gene>
<organism evidence="1 2">
    <name type="scientific">Conchiformibius kuhniae</name>
    <dbReference type="NCBI Taxonomy" id="211502"/>
    <lineage>
        <taxon>Bacteria</taxon>
        <taxon>Pseudomonadati</taxon>
        <taxon>Pseudomonadota</taxon>
        <taxon>Betaproteobacteria</taxon>
        <taxon>Neisseriales</taxon>
        <taxon>Neisseriaceae</taxon>
        <taxon>Conchiformibius</taxon>
    </lineage>
</organism>
<dbReference type="Proteomes" id="UP000831534">
    <property type="component" value="Chromosome"/>
</dbReference>
<name>A0ABD8B770_9NEIS</name>
<protein>
    <submittedName>
        <fullName evidence="1">Uncharacterized protein</fullName>
    </submittedName>
</protein>
<dbReference type="KEGG" id="ckh:LVJ77_12540"/>
<evidence type="ECO:0000313" key="1">
    <source>
        <dbReference type="EMBL" id="XHH49846.1"/>
    </source>
</evidence>
<keyword evidence="2" id="KW-1185">Reference proteome</keyword>
<dbReference type="RefSeq" id="WP_027009283.1">
    <property type="nucleotide sequence ID" value="NZ_CP091521.1"/>
</dbReference>
<dbReference type="EMBL" id="CP091521">
    <property type="protein sequence ID" value="XHH49846.1"/>
    <property type="molecule type" value="Genomic_DNA"/>
</dbReference>
<reference evidence="1 2" key="1">
    <citation type="journal article" date="2022" name="Res Sq">
        <title>Evolution of multicellular longitudinally dividing oral cavity symbionts (Neisseriaceae).</title>
        <authorList>
            <person name="Nyongesa S."/>
            <person name="Weber P."/>
            <person name="Bernet E."/>
            <person name="Pullido F."/>
            <person name="Nieckarz M."/>
            <person name="Delaby M."/>
            <person name="Nieves C."/>
            <person name="Viehboeck T."/>
            <person name="Krause N."/>
            <person name="Rivera-Millot A."/>
            <person name="Nakamura A."/>
            <person name="Vischer N."/>
            <person name="VanNieuwenhze M."/>
            <person name="Brun Y."/>
            <person name="Cava F."/>
            <person name="Bulgheresi S."/>
            <person name="Veyrier F."/>
        </authorList>
    </citation>
    <scope>NUCLEOTIDE SEQUENCE [LARGE SCALE GENOMIC DNA]</scope>
    <source>
        <strain evidence="1 2">17694</strain>
    </source>
</reference>